<accession>A0ABM3J9S3</accession>
<evidence type="ECO:0000256" key="3">
    <source>
        <dbReference type="PROSITE-ProRule" id="PRU10141"/>
    </source>
</evidence>
<reference evidence="6" key="2">
    <citation type="submission" date="2025-08" db="UniProtKB">
        <authorList>
            <consortium name="RefSeq"/>
        </authorList>
    </citation>
    <scope>IDENTIFICATION</scope>
    <source>
        <tissue evidence="6">Adult</tissue>
    </source>
</reference>
<gene>
    <name evidence="6" type="primary">LOC105225614</name>
</gene>
<dbReference type="InterPro" id="IPR000719">
    <property type="entry name" value="Prot_kinase_dom"/>
</dbReference>
<keyword evidence="5" id="KW-1185">Reference proteome</keyword>
<keyword evidence="1 3" id="KW-0547">Nucleotide-binding</keyword>
<dbReference type="SMART" id="SM00220">
    <property type="entry name" value="S_TKc"/>
    <property type="match status" value="1"/>
</dbReference>
<dbReference type="InterPro" id="IPR017441">
    <property type="entry name" value="Protein_kinase_ATP_BS"/>
</dbReference>
<feature type="domain" description="Protein kinase" evidence="4">
    <location>
        <begin position="179"/>
        <end position="451"/>
    </location>
</feature>
<dbReference type="RefSeq" id="XP_049305970.1">
    <property type="nucleotide sequence ID" value="XM_049450013.1"/>
</dbReference>
<name>A0ABM3J9S3_BACDO</name>
<evidence type="ECO:0000313" key="5">
    <source>
        <dbReference type="Proteomes" id="UP001652620"/>
    </source>
</evidence>
<dbReference type="InterPro" id="IPR008271">
    <property type="entry name" value="Ser/Thr_kinase_AS"/>
</dbReference>
<dbReference type="PANTHER" id="PTHR24346:SF77">
    <property type="entry name" value="SERINE THREONINE PROTEIN KINASE"/>
    <property type="match status" value="1"/>
</dbReference>
<evidence type="ECO:0000256" key="1">
    <source>
        <dbReference type="ARBA" id="ARBA00022741"/>
    </source>
</evidence>
<proteinExistence type="predicted"/>
<dbReference type="Pfam" id="PF00069">
    <property type="entry name" value="Pkinase"/>
    <property type="match status" value="1"/>
</dbReference>
<evidence type="ECO:0000256" key="2">
    <source>
        <dbReference type="ARBA" id="ARBA00022840"/>
    </source>
</evidence>
<evidence type="ECO:0000313" key="6">
    <source>
        <dbReference type="RefSeq" id="XP_049305970.1"/>
    </source>
</evidence>
<evidence type="ECO:0000259" key="4">
    <source>
        <dbReference type="PROSITE" id="PS50011"/>
    </source>
</evidence>
<keyword evidence="6" id="KW-0808">Transferase</keyword>
<keyword evidence="6" id="KW-0418">Kinase</keyword>
<dbReference type="GeneID" id="105225614"/>
<dbReference type="GO" id="GO:0016301">
    <property type="term" value="F:kinase activity"/>
    <property type="evidence" value="ECO:0007669"/>
    <property type="project" value="UniProtKB-KW"/>
</dbReference>
<dbReference type="PROSITE" id="PS00107">
    <property type="entry name" value="PROTEIN_KINASE_ATP"/>
    <property type="match status" value="1"/>
</dbReference>
<organism evidence="5 6">
    <name type="scientific">Bactrocera dorsalis</name>
    <name type="common">Oriental fruit fly</name>
    <name type="synonym">Dacus dorsalis</name>
    <dbReference type="NCBI Taxonomy" id="27457"/>
    <lineage>
        <taxon>Eukaryota</taxon>
        <taxon>Metazoa</taxon>
        <taxon>Ecdysozoa</taxon>
        <taxon>Arthropoda</taxon>
        <taxon>Hexapoda</taxon>
        <taxon>Insecta</taxon>
        <taxon>Pterygota</taxon>
        <taxon>Neoptera</taxon>
        <taxon>Endopterygota</taxon>
        <taxon>Diptera</taxon>
        <taxon>Brachycera</taxon>
        <taxon>Muscomorpha</taxon>
        <taxon>Tephritoidea</taxon>
        <taxon>Tephritidae</taxon>
        <taxon>Bactrocera</taxon>
        <taxon>Bactrocera</taxon>
    </lineage>
</organism>
<protein>
    <submittedName>
        <fullName evidence="6">Calcium/calmodulin-dependent protein kinase kinase 1 isoform X1</fullName>
    </submittedName>
</protein>
<sequence length="579" mass="65965">MYNCDDALFEITTAEMHARLDGTSVTIISCLVSSTGLLECYAVFHLCGCYRIRRFLKSREIWKSPVNCLTNVLKYHFLNKHLNQTKCEKNTTKTNSMNEKSNINPDMDKSTSAMNVYPTQPLNHVTSKLDCLEMHSMYPNVPYVNPYCSPRTNRRRPPLRESRRVSTEQSGSFLQLNQYKLMDQIGQGSYGLVKLAYSEEDSTHYAMKILSKRRLIRQAGLAKRGLIKPISPLERVYREIAVLKKLDHPNVVKLFEVLDDPLEDSLYMVFELVKQGCVLTIPTDSPLAEDKAWSIFRDTVLGLEYLHYQHIIHGDLKPENLLLTECGHIKIADLGVCNEFFGEDAMISSGSTAGTPAFRAPESLKLGRHLFCGKAADIWSLGVTLYALVYGNVPFIANSIPILYEKIKLDPLVLLEEPKISEQLQDCIRRMLAKNPDSRISLQQLKEHTWITKGGLHPLANVSENCDLVKVSEEDISTVVQSIPKLDTLILIKTMLKNHSFGNPYVSEILHESHPRDITRYEQFVRAGRSNSAPGSYTQQRWFILEHFRYILLQVLLPQLPLQHSLKLIVGYYMDNNNG</sequence>
<dbReference type="PANTHER" id="PTHR24346">
    <property type="entry name" value="MAP/MICROTUBULE AFFINITY-REGULATING KINASE"/>
    <property type="match status" value="1"/>
</dbReference>
<dbReference type="SUPFAM" id="SSF56112">
    <property type="entry name" value="Protein kinase-like (PK-like)"/>
    <property type="match status" value="1"/>
</dbReference>
<dbReference type="Gene3D" id="1.10.510.10">
    <property type="entry name" value="Transferase(Phosphotransferase) domain 1"/>
    <property type="match status" value="1"/>
</dbReference>
<dbReference type="Proteomes" id="UP001652620">
    <property type="component" value="Chromosome 2"/>
</dbReference>
<reference evidence="5" key="1">
    <citation type="submission" date="2025-05" db="UniProtKB">
        <authorList>
            <consortium name="RefSeq"/>
        </authorList>
    </citation>
    <scope>NUCLEOTIDE SEQUENCE [LARGE SCALE GENOMIC DNA]</scope>
</reference>
<dbReference type="Gene3D" id="3.30.200.20">
    <property type="entry name" value="Phosphorylase Kinase, domain 1"/>
    <property type="match status" value="1"/>
</dbReference>
<dbReference type="PROSITE" id="PS00108">
    <property type="entry name" value="PROTEIN_KINASE_ST"/>
    <property type="match status" value="1"/>
</dbReference>
<feature type="binding site" evidence="3">
    <location>
        <position position="208"/>
    </location>
    <ligand>
        <name>ATP</name>
        <dbReference type="ChEBI" id="CHEBI:30616"/>
    </ligand>
</feature>
<dbReference type="PROSITE" id="PS50011">
    <property type="entry name" value="PROTEIN_KINASE_DOM"/>
    <property type="match status" value="1"/>
</dbReference>
<keyword evidence="2 3" id="KW-0067">ATP-binding</keyword>
<dbReference type="InterPro" id="IPR011009">
    <property type="entry name" value="Kinase-like_dom_sf"/>
</dbReference>